<evidence type="ECO:0000313" key="2">
    <source>
        <dbReference type="Proteomes" id="UP000464524"/>
    </source>
</evidence>
<dbReference type="AlphaFoldDB" id="A0A857JRF6"/>
<proteinExistence type="predicted"/>
<protein>
    <submittedName>
        <fullName evidence="1">Uncharacterized protein</fullName>
    </submittedName>
</protein>
<keyword evidence="2" id="KW-1185">Reference proteome</keyword>
<organism evidence="1 2">
    <name type="scientific">Paraglaciecola mesophila</name>
    <dbReference type="NCBI Taxonomy" id="197222"/>
    <lineage>
        <taxon>Bacteria</taxon>
        <taxon>Pseudomonadati</taxon>
        <taxon>Pseudomonadota</taxon>
        <taxon>Gammaproteobacteria</taxon>
        <taxon>Alteromonadales</taxon>
        <taxon>Alteromonadaceae</taxon>
        <taxon>Paraglaciecola</taxon>
    </lineage>
</organism>
<dbReference type="EMBL" id="CP047657">
    <property type="protein sequence ID" value="QHJ14032.1"/>
    <property type="molecule type" value="Genomic_DNA"/>
</dbReference>
<evidence type="ECO:0000313" key="1">
    <source>
        <dbReference type="EMBL" id="QHJ14032.1"/>
    </source>
</evidence>
<gene>
    <name evidence="1" type="ORF">FX988_04314</name>
</gene>
<accession>A0A857JRF6</accession>
<dbReference type="KEGG" id="pmes:FX988_04314"/>
<reference evidence="1 2" key="1">
    <citation type="submission" date="2019-12" db="EMBL/GenBank/DDBJ databases">
        <title>Genome sequencing and assembly of endphytes of Porphyra tenera.</title>
        <authorList>
            <person name="Park J.M."/>
            <person name="Shin R."/>
            <person name="Jo S.H."/>
        </authorList>
    </citation>
    <scope>NUCLEOTIDE SEQUENCE [LARGE SCALE GENOMIC DNA]</scope>
    <source>
        <strain evidence="1 2">GPM4</strain>
        <plasmid evidence="1 2">unnamed</plasmid>
    </source>
</reference>
<geneLocation type="plasmid" evidence="1 2">
    <name>unnamed</name>
</geneLocation>
<dbReference type="Proteomes" id="UP000464524">
    <property type="component" value="Plasmid unnamed"/>
</dbReference>
<keyword evidence="1" id="KW-0614">Plasmid</keyword>
<sequence>MLEKVKIDWFFDTHGEVFASIVGSRNPRDFRSNEFVLHILVTCVLVYLPLKV</sequence>
<name>A0A857JRF6_9ALTE</name>